<reference evidence="1" key="1">
    <citation type="submission" date="2018-02" db="EMBL/GenBank/DDBJ databases">
        <title>Rhizophora mucronata_Transcriptome.</title>
        <authorList>
            <person name="Meera S.P."/>
            <person name="Sreeshan A."/>
            <person name="Augustine A."/>
        </authorList>
    </citation>
    <scope>NUCLEOTIDE SEQUENCE</scope>
    <source>
        <tissue evidence="1">Leaf</tissue>
    </source>
</reference>
<evidence type="ECO:0000313" key="1">
    <source>
        <dbReference type="EMBL" id="MBX62030.1"/>
    </source>
</evidence>
<sequence>MHLMLGYALDKREPQQTS</sequence>
<dbReference type="EMBL" id="GGEC01081546">
    <property type="protein sequence ID" value="MBX62030.1"/>
    <property type="molecule type" value="Transcribed_RNA"/>
</dbReference>
<name>A0A2P2Q4X2_RHIMU</name>
<dbReference type="AlphaFoldDB" id="A0A2P2Q4X2"/>
<protein>
    <submittedName>
        <fullName evidence="1">Uncharacterized protein</fullName>
    </submittedName>
</protein>
<accession>A0A2P2Q4X2</accession>
<proteinExistence type="predicted"/>
<organism evidence="1">
    <name type="scientific">Rhizophora mucronata</name>
    <name type="common">Asiatic mangrove</name>
    <dbReference type="NCBI Taxonomy" id="61149"/>
    <lineage>
        <taxon>Eukaryota</taxon>
        <taxon>Viridiplantae</taxon>
        <taxon>Streptophyta</taxon>
        <taxon>Embryophyta</taxon>
        <taxon>Tracheophyta</taxon>
        <taxon>Spermatophyta</taxon>
        <taxon>Magnoliopsida</taxon>
        <taxon>eudicotyledons</taxon>
        <taxon>Gunneridae</taxon>
        <taxon>Pentapetalae</taxon>
        <taxon>rosids</taxon>
        <taxon>fabids</taxon>
        <taxon>Malpighiales</taxon>
        <taxon>Rhizophoraceae</taxon>
        <taxon>Rhizophora</taxon>
    </lineage>
</organism>